<feature type="chain" id="PRO_5045541977" evidence="1">
    <location>
        <begin position="19"/>
        <end position="256"/>
    </location>
</feature>
<dbReference type="RefSeq" id="WP_089744270.1">
    <property type="nucleotide sequence ID" value="NZ_FNHD01000010.1"/>
</dbReference>
<dbReference type="NCBIfam" id="TIGR01200">
    <property type="entry name" value="GLPGLI"/>
    <property type="match status" value="1"/>
</dbReference>
<dbReference type="EMBL" id="FNHD01000010">
    <property type="protein sequence ID" value="SDL98403.1"/>
    <property type="molecule type" value="Genomic_DNA"/>
</dbReference>
<dbReference type="Proteomes" id="UP000199242">
    <property type="component" value="Unassembled WGS sequence"/>
</dbReference>
<evidence type="ECO:0000256" key="1">
    <source>
        <dbReference type="SAM" id="SignalP"/>
    </source>
</evidence>
<protein>
    <submittedName>
        <fullName evidence="2">GLPGLI family protein</fullName>
    </submittedName>
</protein>
<organism evidence="2 3">
    <name type="scientific">Chryseobacterium taihuense</name>
    <dbReference type="NCBI Taxonomy" id="1141221"/>
    <lineage>
        <taxon>Bacteria</taxon>
        <taxon>Pseudomonadati</taxon>
        <taxon>Bacteroidota</taxon>
        <taxon>Flavobacteriia</taxon>
        <taxon>Flavobacteriales</taxon>
        <taxon>Weeksellaceae</taxon>
        <taxon>Chryseobacterium group</taxon>
        <taxon>Chryseobacterium</taxon>
    </lineage>
</organism>
<gene>
    <name evidence="2" type="ORF">SAMN05216273_11015</name>
</gene>
<dbReference type="Pfam" id="PF22252">
    <property type="entry name" value="PNGase_F-II_N"/>
    <property type="match status" value="1"/>
</dbReference>
<comment type="caution">
    <text evidence="2">The sequence shown here is derived from an EMBL/GenBank/DDBJ whole genome shotgun (WGS) entry which is preliminary data.</text>
</comment>
<accession>A0ABY0QVN2</accession>
<keyword evidence="3" id="KW-1185">Reference proteome</keyword>
<evidence type="ECO:0000313" key="2">
    <source>
        <dbReference type="EMBL" id="SDL98403.1"/>
    </source>
</evidence>
<name>A0ABY0QVN2_9FLAO</name>
<reference evidence="2 3" key="1">
    <citation type="submission" date="2016-10" db="EMBL/GenBank/DDBJ databases">
        <authorList>
            <person name="Varghese N."/>
            <person name="Submissions S."/>
        </authorList>
    </citation>
    <scope>NUCLEOTIDE SEQUENCE [LARGE SCALE GENOMIC DNA]</scope>
    <source>
        <strain evidence="2 3">CGMCC 1.10941</strain>
    </source>
</reference>
<dbReference type="InterPro" id="IPR005901">
    <property type="entry name" value="GLPGLI"/>
</dbReference>
<evidence type="ECO:0000313" key="3">
    <source>
        <dbReference type="Proteomes" id="UP000199242"/>
    </source>
</evidence>
<feature type="signal peptide" evidence="1">
    <location>
        <begin position="1"/>
        <end position="18"/>
    </location>
</feature>
<proteinExistence type="predicted"/>
<keyword evidence="1" id="KW-0732">Signal</keyword>
<sequence length="256" mass="30243">MKKTIFVTLFLLSIFTFSQEKTFNSAYFYEFTFQRDSTNIERKYSELMVLLVNTDESLYTSYVKMKNDSILLSNFEKSNQLDFSALPQKSRVNHQAEFNKASNSTFIYDKILNATFKYQSSKIEWKIGNEKKNILGYNCQNAFCIINKRKYTAWFTTDIPINDGPYKFKKLPGLVLEVYDDKKYFHFVMKGIKNKQYKIKPTINSIETTETQFVQKRNDFFKDPVGASKIYMGDRIRLDDPKSINDKFKNDNLFLD</sequence>